<evidence type="ECO:0000256" key="2">
    <source>
        <dbReference type="ARBA" id="ARBA00022485"/>
    </source>
</evidence>
<dbReference type="InterPro" id="IPR011538">
    <property type="entry name" value="Nuo51_FMN-bd"/>
</dbReference>
<dbReference type="Pfam" id="PF01257">
    <property type="entry name" value="2Fe-2S_thioredx"/>
    <property type="match status" value="1"/>
</dbReference>
<comment type="similarity">
    <text evidence="1">Belongs to the complex I 51 kDa subunit family.</text>
</comment>
<dbReference type="Pfam" id="PF14691">
    <property type="entry name" value="Fer4_20"/>
    <property type="match status" value="1"/>
</dbReference>
<dbReference type="SUPFAM" id="SSF52833">
    <property type="entry name" value="Thioredoxin-like"/>
    <property type="match status" value="1"/>
</dbReference>
<evidence type="ECO:0000256" key="1">
    <source>
        <dbReference type="ARBA" id="ARBA00007523"/>
    </source>
</evidence>
<keyword evidence="5" id="KW-0411">Iron-sulfur</keyword>
<dbReference type="Pfam" id="PF10589">
    <property type="entry name" value="NADH_4Fe-4S"/>
    <property type="match status" value="1"/>
</dbReference>
<accession>A0AAW4X1A2</accession>
<keyword evidence="8" id="KW-1185">Reference proteome</keyword>
<dbReference type="PANTHER" id="PTHR43578:SF3">
    <property type="entry name" value="NADH-QUINONE OXIDOREDUCTASE SUBUNIT F"/>
    <property type="match status" value="1"/>
</dbReference>
<evidence type="ECO:0000259" key="6">
    <source>
        <dbReference type="SMART" id="SM00928"/>
    </source>
</evidence>
<keyword evidence="2" id="KW-0004">4Fe-4S</keyword>
<dbReference type="FunFam" id="3.40.50.11540:FF:000001">
    <property type="entry name" value="NADH dehydrogenase [ubiquinone] flavoprotein 1, mitochondrial"/>
    <property type="match status" value="1"/>
</dbReference>
<dbReference type="InterPro" id="IPR028261">
    <property type="entry name" value="DPD_II"/>
</dbReference>
<dbReference type="SUPFAM" id="SSF142984">
    <property type="entry name" value="Nqo1 middle domain-like"/>
    <property type="match status" value="1"/>
</dbReference>
<dbReference type="Gene3D" id="1.20.1440.230">
    <property type="entry name" value="NADH-ubiquinone oxidoreductase 51kDa subunit, iron-sulphur binding domain"/>
    <property type="match status" value="1"/>
</dbReference>
<dbReference type="NCBIfam" id="NF010120">
    <property type="entry name" value="PRK13596.1"/>
    <property type="match status" value="1"/>
</dbReference>
<proteinExistence type="inferred from homology"/>
<keyword evidence="3" id="KW-0479">Metal-binding</keyword>
<evidence type="ECO:0000256" key="3">
    <source>
        <dbReference type="ARBA" id="ARBA00022723"/>
    </source>
</evidence>
<dbReference type="InterPro" id="IPR019575">
    <property type="entry name" value="Nuop51_4Fe4S-bd"/>
</dbReference>
<dbReference type="Gene3D" id="6.10.250.1450">
    <property type="match status" value="1"/>
</dbReference>
<dbReference type="InterPro" id="IPR001949">
    <property type="entry name" value="NADH-UbQ_OxRdtase_51kDa_CS"/>
</dbReference>
<dbReference type="CDD" id="cd02980">
    <property type="entry name" value="TRX_Fd_family"/>
    <property type="match status" value="1"/>
</dbReference>
<dbReference type="Gene3D" id="3.40.50.11540">
    <property type="entry name" value="NADH-ubiquinone oxidoreductase 51kDa subunit"/>
    <property type="match status" value="1"/>
</dbReference>
<dbReference type="GO" id="GO:0051539">
    <property type="term" value="F:4 iron, 4 sulfur cluster binding"/>
    <property type="evidence" value="ECO:0007669"/>
    <property type="project" value="UniProtKB-KW"/>
</dbReference>
<keyword evidence="4" id="KW-0408">Iron</keyword>
<dbReference type="Gene3D" id="3.40.30.10">
    <property type="entry name" value="Glutaredoxin"/>
    <property type="match status" value="1"/>
</dbReference>
<protein>
    <submittedName>
        <fullName evidence="7">NADH-quinone oxidoreductase subunit NuoF</fullName>
    </submittedName>
</protein>
<dbReference type="SUPFAM" id="SSF142019">
    <property type="entry name" value="Nqo1 FMN-binding domain-like"/>
    <property type="match status" value="1"/>
</dbReference>
<dbReference type="AlphaFoldDB" id="A0AAW4X1A2"/>
<dbReference type="GO" id="GO:0008137">
    <property type="term" value="F:NADH dehydrogenase (ubiquinone) activity"/>
    <property type="evidence" value="ECO:0007669"/>
    <property type="project" value="InterPro"/>
</dbReference>
<reference evidence="7 8" key="1">
    <citation type="submission" date="2021-10" db="EMBL/GenBank/DDBJ databases">
        <authorList>
            <person name="Grouzdev D.S."/>
            <person name="Pantiukh K.S."/>
            <person name="Krutkina M.S."/>
        </authorList>
    </citation>
    <scope>NUCLEOTIDE SEQUENCE [LARGE SCALE GENOMIC DNA]</scope>
    <source>
        <strain evidence="7 8">Z-7514</strain>
    </source>
</reference>
<dbReference type="PANTHER" id="PTHR43578">
    <property type="entry name" value="NADH-QUINONE OXIDOREDUCTASE SUBUNIT F"/>
    <property type="match status" value="1"/>
</dbReference>
<dbReference type="InterPro" id="IPR023753">
    <property type="entry name" value="FAD/NAD-binding_dom"/>
</dbReference>
<dbReference type="GO" id="GO:0010181">
    <property type="term" value="F:FMN binding"/>
    <property type="evidence" value="ECO:0007669"/>
    <property type="project" value="InterPro"/>
</dbReference>
<dbReference type="PRINTS" id="PR00419">
    <property type="entry name" value="ADXRDTASE"/>
</dbReference>
<dbReference type="SUPFAM" id="SSF46548">
    <property type="entry name" value="alpha-helical ferredoxin"/>
    <property type="match status" value="2"/>
</dbReference>
<evidence type="ECO:0000256" key="5">
    <source>
        <dbReference type="ARBA" id="ARBA00023014"/>
    </source>
</evidence>
<dbReference type="Pfam" id="PF01512">
    <property type="entry name" value="Complex1_51K"/>
    <property type="match status" value="1"/>
</dbReference>
<dbReference type="SUPFAM" id="SSF51971">
    <property type="entry name" value="Nucleotide-binding domain"/>
    <property type="match status" value="2"/>
</dbReference>
<dbReference type="InterPro" id="IPR036188">
    <property type="entry name" value="FAD/NAD-bd_sf"/>
</dbReference>
<name>A0AAW4X1A2_9FIRM</name>
<dbReference type="GO" id="GO:0046872">
    <property type="term" value="F:metal ion binding"/>
    <property type="evidence" value="ECO:0007669"/>
    <property type="project" value="UniProtKB-KW"/>
</dbReference>
<dbReference type="InterPro" id="IPR037207">
    <property type="entry name" value="Nuop51_4Fe4S-bd_sf"/>
</dbReference>
<dbReference type="SUPFAM" id="SSF140490">
    <property type="entry name" value="Nqo1C-terminal domain-like"/>
    <property type="match status" value="1"/>
</dbReference>
<dbReference type="RefSeq" id="WP_229346278.1">
    <property type="nucleotide sequence ID" value="NZ_JAJFAT010000013.1"/>
</dbReference>
<evidence type="ECO:0000313" key="8">
    <source>
        <dbReference type="Proteomes" id="UP001199296"/>
    </source>
</evidence>
<gene>
    <name evidence="7" type="primary">nuoF</name>
    <name evidence="7" type="ORF">LJ207_09600</name>
</gene>
<organism evidence="7 8">
    <name type="scientific">Halanaerobium polyolivorans</name>
    <dbReference type="NCBI Taxonomy" id="2886943"/>
    <lineage>
        <taxon>Bacteria</taxon>
        <taxon>Bacillati</taxon>
        <taxon>Bacillota</taxon>
        <taxon>Clostridia</taxon>
        <taxon>Halanaerobiales</taxon>
        <taxon>Halanaerobiaceae</taxon>
        <taxon>Halanaerobium</taxon>
    </lineage>
</organism>
<dbReference type="EMBL" id="JAJFAT010000013">
    <property type="protein sequence ID" value="MCC3145577.1"/>
    <property type="molecule type" value="Genomic_DNA"/>
</dbReference>
<feature type="domain" description="NADH-ubiquinone oxidoreductase 51kDa subunit iron-sulphur binding" evidence="6">
    <location>
        <begin position="448"/>
        <end position="493"/>
    </location>
</feature>
<dbReference type="PROSITE" id="PS00645">
    <property type="entry name" value="COMPLEX1_51K_2"/>
    <property type="match status" value="1"/>
</dbReference>
<dbReference type="FunFam" id="1.20.1440.230:FF:000001">
    <property type="entry name" value="Mitochondrial NADH dehydrogenase flavoprotein 1"/>
    <property type="match status" value="1"/>
</dbReference>
<evidence type="ECO:0000313" key="7">
    <source>
        <dbReference type="EMBL" id="MCC3145577.1"/>
    </source>
</evidence>
<evidence type="ECO:0000256" key="4">
    <source>
        <dbReference type="ARBA" id="ARBA00023004"/>
    </source>
</evidence>
<dbReference type="SMART" id="SM00928">
    <property type="entry name" value="NADH_4Fe-4S"/>
    <property type="match status" value="1"/>
</dbReference>
<dbReference type="Gene3D" id="3.10.20.600">
    <property type="match status" value="1"/>
</dbReference>
<dbReference type="Proteomes" id="UP001199296">
    <property type="component" value="Unassembled WGS sequence"/>
</dbReference>
<dbReference type="Gene3D" id="3.50.50.60">
    <property type="entry name" value="FAD/NAD(P)-binding domain"/>
    <property type="match status" value="2"/>
</dbReference>
<dbReference type="InterPro" id="IPR037225">
    <property type="entry name" value="Nuo51_FMN-bd_sf"/>
</dbReference>
<comment type="caution">
    <text evidence="7">The sequence shown here is derived from an EMBL/GenBank/DDBJ whole genome shotgun (WGS) entry which is preliminary data.</text>
</comment>
<dbReference type="InterPro" id="IPR036249">
    <property type="entry name" value="Thioredoxin-like_sf"/>
</dbReference>
<dbReference type="Pfam" id="PF07992">
    <property type="entry name" value="Pyr_redox_2"/>
    <property type="match status" value="1"/>
</dbReference>
<sequence>MLKTKDLSLIQQELAKKYSGRAKTRIIIGMGTCGIAAGAEEILSTAKNEIKKQNLSNIELDQTGCIGLCAEEPLMEIRMDEKRYIYGNVDQEKAAEIIKQHIVNGNVINRWLVDQESDFFRKQQRIVLKNCGNINPENIEEAIANHGYQGLARAVNELTPEEVIEIVKDAKLRGRGGAGFSTGMKWGFAASKNGRDKYLICNADEGDPGAFMDRSILEGDPHRLIEGMTIAGYAMGANKGYIYCRAEYPLAIKRLKKAIKDAKEMGVLGENILDSGFDFEIDIRLGAGAFVCGEETSLIASIEGKRGEPRPKPPYPTDSGLYGKATVINNVETFANVPEIIRNGSSWFKNYGTADSPGTKVFALAGKIKNNGLVEVPMGTSLGEIVFDIGGGLENDADFKAAQTGGPSGGCIPIEHLNVPVDYDSLSELGTIMGSGGLIIMDDQTCMVDLAKYFVDFCVDESCGQCTPCRIGTTRMLEILEKISLGEANRKDFELLMDMGEKIKDSSFCGLGQTAPNPVLSTIRYFEDEYFNHIDNKHCDSSVCAALFTSPCQNACPANVDVPMYINYIREGNYREAYKVIQEENPLAVVCGRVCYNLCEDSCNRGAMDEALAIRELKRFAGDYLLKEEDGFPVPEIEAEKDKRVAIVGSGPSGLTAAFYLRKKGYQVTIFEAETEVGGMLALGIPEYRLPKDILNEEIGVLTAMGVDIVVDTKVGKDITLEELKEEGFWAVYLAVGAEEDRSLYLEGQDVDGIYSALEILHDINKGKKLKVKGKKVAVVGGGNAAIDVARNMVRLGAEEINIVYRRTKNDMPAHKEEIDEAEYEQINIYPQINPVKIHEKDGKIDKLECVKIEGGKFDTSGRRRPKEVEGSNFLLDTDIVISAIGQQVDQTFKKGKFDIEMAGSTIKTNSNYSTNIDWIFAGGDCVSGPSTVIESIQQGKEAAAEIDKYLGGDGKVVKSEERERKINLPIIEEEKRRVKMPTILLAERKKGFKEVEKGYSLEQAREEASRCLRCDVKDKAEEVI</sequence>
<dbReference type="GO" id="GO:0016491">
    <property type="term" value="F:oxidoreductase activity"/>
    <property type="evidence" value="ECO:0007669"/>
    <property type="project" value="InterPro"/>
</dbReference>